<reference evidence="2" key="1">
    <citation type="submission" date="2014-09" db="EMBL/GenBank/DDBJ databases">
        <authorList>
            <person name="Magalhaes I.L.F."/>
            <person name="Oliveira U."/>
            <person name="Santos F.R."/>
            <person name="Vidigal T.H.D.A."/>
            <person name="Brescovit A.D."/>
            <person name="Santos A.J."/>
        </authorList>
    </citation>
    <scope>NUCLEOTIDE SEQUENCE</scope>
    <source>
        <tissue evidence="2">Shoot tissue taken approximately 20 cm above the soil surface</tissue>
    </source>
</reference>
<proteinExistence type="predicted"/>
<feature type="region of interest" description="Disordered" evidence="1">
    <location>
        <begin position="12"/>
        <end position="34"/>
    </location>
</feature>
<protein>
    <submittedName>
        <fullName evidence="2">Uncharacterized protein</fullName>
    </submittedName>
</protein>
<sequence>MPPSTCNKHHLLSLQRAKHKNIDKQQTETIKNDM</sequence>
<evidence type="ECO:0000256" key="1">
    <source>
        <dbReference type="SAM" id="MobiDB-lite"/>
    </source>
</evidence>
<organism evidence="2">
    <name type="scientific">Arundo donax</name>
    <name type="common">Giant reed</name>
    <name type="synonym">Donax arundinaceus</name>
    <dbReference type="NCBI Taxonomy" id="35708"/>
    <lineage>
        <taxon>Eukaryota</taxon>
        <taxon>Viridiplantae</taxon>
        <taxon>Streptophyta</taxon>
        <taxon>Embryophyta</taxon>
        <taxon>Tracheophyta</taxon>
        <taxon>Spermatophyta</taxon>
        <taxon>Magnoliopsida</taxon>
        <taxon>Liliopsida</taxon>
        <taxon>Poales</taxon>
        <taxon>Poaceae</taxon>
        <taxon>PACMAD clade</taxon>
        <taxon>Arundinoideae</taxon>
        <taxon>Arundineae</taxon>
        <taxon>Arundo</taxon>
    </lineage>
</organism>
<evidence type="ECO:0000313" key="2">
    <source>
        <dbReference type="EMBL" id="JAE24549.1"/>
    </source>
</evidence>
<name>A0A0A9GMB4_ARUDO</name>
<dbReference type="EMBL" id="GBRH01173347">
    <property type="protein sequence ID" value="JAE24549.1"/>
    <property type="molecule type" value="Transcribed_RNA"/>
</dbReference>
<dbReference type="AlphaFoldDB" id="A0A0A9GMB4"/>
<accession>A0A0A9GMB4</accession>
<feature type="compositionally biased region" description="Basic and acidic residues" evidence="1">
    <location>
        <begin position="20"/>
        <end position="34"/>
    </location>
</feature>
<reference evidence="2" key="2">
    <citation type="journal article" date="2015" name="Data Brief">
        <title>Shoot transcriptome of the giant reed, Arundo donax.</title>
        <authorList>
            <person name="Barrero R.A."/>
            <person name="Guerrero F.D."/>
            <person name="Moolhuijzen P."/>
            <person name="Goolsby J.A."/>
            <person name="Tidwell J."/>
            <person name="Bellgard S.E."/>
            <person name="Bellgard M.I."/>
        </authorList>
    </citation>
    <scope>NUCLEOTIDE SEQUENCE</scope>
    <source>
        <tissue evidence="2">Shoot tissue taken approximately 20 cm above the soil surface</tissue>
    </source>
</reference>